<dbReference type="InterPro" id="IPR015421">
    <property type="entry name" value="PyrdxlP-dep_Trfase_major"/>
</dbReference>
<evidence type="ECO:0000256" key="8">
    <source>
        <dbReference type="PIRSR" id="PIRSR009393-1"/>
    </source>
</evidence>
<dbReference type="GO" id="GO:0005829">
    <property type="term" value="C:cytosol"/>
    <property type="evidence" value="ECO:0007669"/>
    <property type="project" value="TreeGrafter"/>
</dbReference>
<dbReference type="InterPro" id="IPR005308">
    <property type="entry name" value="OKR_de-COase_N"/>
</dbReference>
<keyword evidence="4 8" id="KW-0663">Pyridoxal phosphate</keyword>
<dbReference type="GO" id="GO:0008923">
    <property type="term" value="F:lysine decarboxylase activity"/>
    <property type="evidence" value="ECO:0007669"/>
    <property type="project" value="UniProtKB-EC"/>
</dbReference>
<evidence type="ECO:0000256" key="7">
    <source>
        <dbReference type="ARBA" id="ARBA00066446"/>
    </source>
</evidence>
<evidence type="ECO:0000256" key="5">
    <source>
        <dbReference type="ARBA" id="ARBA00023239"/>
    </source>
</evidence>
<dbReference type="InterPro" id="IPR000310">
    <property type="entry name" value="Orn/Lys/Arg_deCO2ase_major_dom"/>
</dbReference>
<evidence type="ECO:0000256" key="6">
    <source>
        <dbReference type="ARBA" id="ARBA00052461"/>
    </source>
</evidence>
<dbReference type="AlphaFoldDB" id="A0A5T2R3D8"/>
<dbReference type="NCBIfam" id="NF011928">
    <property type="entry name" value="PRK15399.1"/>
    <property type="match status" value="1"/>
</dbReference>
<dbReference type="SUPFAM" id="SSF55904">
    <property type="entry name" value="Ornithine decarboxylase C-terminal domain"/>
    <property type="match status" value="1"/>
</dbReference>
<dbReference type="CDD" id="cd00615">
    <property type="entry name" value="Orn_deC_like"/>
    <property type="match status" value="1"/>
</dbReference>
<dbReference type="Pfam" id="PF03711">
    <property type="entry name" value="OKR_DC_1_C"/>
    <property type="match status" value="1"/>
</dbReference>
<dbReference type="FunFam" id="3.90.100.10:FF:000001">
    <property type="entry name" value="Lysine decarboxylase, inducible"/>
    <property type="match status" value="1"/>
</dbReference>
<accession>A0A5T2R3D8</accession>
<dbReference type="Gene3D" id="3.40.50.2300">
    <property type="match status" value="1"/>
</dbReference>
<dbReference type="EC" id="4.1.1.18" evidence="7"/>
<dbReference type="Pfam" id="PF01276">
    <property type="entry name" value="OKR_DC_1"/>
    <property type="match status" value="1"/>
</dbReference>
<dbReference type="GO" id="GO:0030170">
    <property type="term" value="F:pyridoxal phosphate binding"/>
    <property type="evidence" value="ECO:0007669"/>
    <property type="project" value="TreeGrafter"/>
</dbReference>
<feature type="modified residue" description="N6-(pyridoxal phosphate)lysine" evidence="8">
    <location>
        <position position="367"/>
    </location>
</feature>
<dbReference type="InterPro" id="IPR015424">
    <property type="entry name" value="PyrdxlP-dep_Trfase"/>
</dbReference>
<dbReference type="PIRSF" id="PIRSF009393">
    <property type="entry name" value="Orn_decarb"/>
    <property type="match status" value="1"/>
</dbReference>
<dbReference type="GO" id="GO:0006527">
    <property type="term" value="P:L-arginine catabolic process"/>
    <property type="evidence" value="ECO:0007669"/>
    <property type="project" value="TreeGrafter"/>
</dbReference>
<evidence type="ECO:0000313" key="10">
    <source>
        <dbReference type="EMBL" id="EAM5644727.1"/>
    </source>
</evidence>
<evidence type="ECO:0000256" key="1">
    <source>
        <dbReference type="ARBA" id="ARBA00001933"/>
    </source>
</evidence>
<dbReference type="Gene3D" id="3.90.1150.10">
    <property type="entry name" value="Aspartate Aminotransferase, domain 1"/>
    <property type="match status" value="1"/>
</dbReference>
<comment type="caution">
    <text evidence="10">The sequence shown here is derived from an EMBL/GenBank/DDBJ whole genome shotgun (WGS) entry which is preliminary data.</text>
</comment>
<evidence type="ECO:0000259" key="9">
    <source>
        <dbReference type="PROSITE" id="PS00703"/>
    </source>
</evidence>
<dbReference type="Pfam" id="PF03709">
    <property type="entry name" value="OKR_DC_1_N"/>
    <property type="match status" value="1"/>
</dbReference>
<dbReference type="Gene3D" id="3.40.640.10">
    <property type="entry name" value="Type I PLP-dependent aspartate aminotransferase-like (Major domain)"/>
    <property type="match status" value="1"/>
</dbReference>
<dbReference type="SUPFAM" id="SSF53383">
    <property type="entry name" value="PLP-dependent transferases"/>
    <property type="match status" value="1"/>
</dbReference>
<dbReference type="GO" id="GO:0008792">
    <property type="term" value="F:arginine decarboxylase activity"/>
    <property type="evidence" value="ECO:0007669"/>
    <property type="project" value="TreeGrafter"/>
</dbReference>
<dbReference type="InterPro" id="IPR036633">
    <property type="entry name" value="Prn/Lys/Arg_de-COase_C_sf"/>
</dbReference>
<reference evidence="10" key="1">
    <citation type="submission" date="2019-01" db="EMBL/GenBank/DDBJ databases">
        <authorList>
            <consortium name="PulseNet: The National Subtyping Network for Foodborne Disease Surveillance"/>
            <person name="Tarr C.L."/>
            <person name="Trees E."/>
            <person name="Katz L.S."/>
            <person name="Carleton-Romer H.A."/>
            <person name="Stroika S."/>
            <person name="Kucerova Z."/>
            <person name="Roache K.F."/>
            <person name="Sabol A.L."/>
            <person name="Besser J."/>
            <person name="Gerner-Smidt P."/>
        </authorList>
    </citation>
    <scope>NUCLEOTIDE SEQUENCE</scope>
    <source>
        <strain evidence="10">PNUSAS064512</strain>
    </source>
</reference>
<organism evidence="10">
    <name type="scientific">Salmonella enterica</name>
    <name type="common">Salmonella choleraesuis</name>
    <dbReference type="NCBI Taxonomy" id="28901"/>
    <lineage>
        <taxon>Bacteria</taxon>
        <taxon>Pseudomonadati</taxon>
        <taxon>Pseudomonadota</taxon>
        <taxon>Gammaproteobacteria</taxon>
        <taxon>Enterobacterales</taxon>
        <taxon>Enterobacteriaceae</taxon>
        <taxon>Salmonella</taxon>
    </lineage>
</organism>
<gene>
    <name evidence="10" type="ORF">EOF35_22335</name>
</gene>
<dbReference type="Gene3D" id="3.90.100.10">
    <property type="entry name" value="Orn/Lys/Arg decarboxylase, C-terminal domain"/>
    <property type="match status" value="1"/>
</dbReference>
<dbReference type="NCBIfam" id="NF011929">
    <property type="entry name" value="PRK15400.1"/>
    <property type="match status" value="1"/>
</dbReference>
<protein>
    <recommendedName>
        <fullName evidence="7">lysine decarboxylase</fullName>
        <ecNumber evidence="7">4.1.1.18</ecNumber>
    </recommendedName>
</protein>
<dbReference type="PANTHER" id="PTHR45229">
    <property type="entry name" value="CONSTITUTIVE ORNITHINE DECARBOXYLASE"/>
    <property type="match status" value="1"/>
</dbReference>
<evidence type="ECO:0000256" key="2">
    <source>
        <dbReference type="ARBA" id="ARBA00010671"/>
    </source>
</evidence>
<name>A0A5T2R3D8_SALER</name>
<dbReference type="InterPro" id="IPR015422">
    <property type="entry name" value="PyrdxlP-dep_Trfase_small"/>
</dbReference>
<dbReference type="EMBL" id="AACVIE010000017">
    <property type="protein sequence ID" value="EAM5644727.1"/>
    <property type="molecule type" value="Genomic_DNA"/>
</dbReference>
<dbReference type="InterPro" id="IPR008286">
    <property type="entry name" value="Prn/Lys/Arg_de-COase_C"/>
</dbReference>
<sequence>MNLIAILSDDEFFFKKEPLILLSEALKKQNITFVWPENEKDLLNVLENNSNLRGVVFDWDQYSLELCEKINQYNELMPIYAFTHQHTQLDIDFSQLNLNVNFFEFAIDSVNDIALKIKQITDIYINKLLPPFTKALFEYVKEGKYTFCTPGHMGGTAFQKSPVGSIFYDFFGRNTMKSDLSVSVSELGSLLDHSGPHAEAEHYIAETFNAERSYIVTNGTSTANKIVGIYSAPAGSTILIDRNCHKSLTHLMMMSDVTPIYFRPTRNAYGILGGIPRSEFDKATIAARVKETPNASWPVHAVITNSTYDGLLYNTDYIKKELDVKSIHFDSAWVPYTNFSPIYKGLCGMSGKRTEGKVIYETQSTHKLLAAFSQASMIHVKGDINEETFNEAYMMHTSTSPHYGIVASTEMAAAMMKGNAGKRLFSESIERAYRFRKEMVRLKEQADGWFFDIWQPDNITDVKCWELNSTDNWHGFKNIDNGHMYLDPIKITLLTPGMNADGTMAEFGIPASIVAKYLDEHHIIVEKTGPYNLLFLFSIGIDKTKAMSLLRALTDFKRVYDLNLSIKEVLPSLYAEAPGFYDNMKIQELARNIHMLIRHHNLPKLMYKAFDTLPQMIMNPHKAFQKELHGEVMEVYLEELLGKVSANMILPYPPGVPLVMPGEKLTEKNKPVLEFLQMLCEIGSHYPGFETDIHGAYRQPDGRYTVKVLKQ</sequence>
<evidence type="ECO:0000256" key="4">
    <source>
        <dbReference type="ARBA" id="ARBA00022898"/>
    </source>
</evidence>
<comment type="catalytic activity">
    <reaction evidence="6">
        <text>L-lysine + H(+) = cadaverine + CO2</text>
        <dbReference type="Rhea" id="RHEA:22352"/>
        <dbReference type="ChEBI" id="CHEBI:15378"/>
        <dbReference type="ChEBI" id="CHEBI:16526"/>
        <dbReference type="ChEBI" id="CHEBI:32551"/>
        <dbReference type="ChEBI" id="CHEBI:58384"/>
        <dbReference type="EC" id="4.1.1.18"/>
    </reaction>
</comment>
<dbReference type="PANTHER" id="PTHR45229:SF3">
    <property type="entry name" value="BIODEGRADATIVE ARGININE DECARBOXYLASE"/>
    <property type="match status" value="1"/>
</dbReference>
<dbReference type="InterPro" id="IPR011193">
    <property type="entry name" value="Orn/lys/arg_de-COase"/>
</dbReference>
<proteinExistence type="inferred from homology"/>
<evidence type="ECO:0000256" key="3">
    <source>
        <dbReference type="ARBA" id="ARBA00022793"/>
    </source>
</evidence>
<keyword evidence="3" id="KW-0210">Decarboxylase</keyword>
<dbReference type="FunFam" id="3.40.640.10:FF:000008">
    <property type="entry name" value="Lysine decarboxylase, inducible"/>
    <property type="match status" value="1"/>
</dbReference>
<keyword evidence="5 10" id="KW-0456">Lyase</keyword>
<comment type="cofactor">
    <cofactor evidence="1">
        <name>pyridoxal 5'-phosphate</name>
        <dbReference type="ChEBI" id="CHEBI:597326"/>
    </cofactor>
</comment>
<comment type="similarity">
    <text evidence="2">Belongs to the Orn/Lys/Arg decarboxylase class-I family.</text>
</comment>
<dbReference type="PROSITE" id="PS00703">
    <property type="entry name" value="OKR_DC_1"/>
    <property type="match status" value="1"/>
</dbReference>
<dbReference type="FunFam" id="3.90.1150.10:FF:000016">
    <property type="entry name" value="Lysine decarboxylase, inducible"/>
    <property type="match status" value="1"/>
</dbReference>
<feature type="domain" description="Orn/Lys/Arg decarboxylases family 1 pyridoxal-P attachment site" evidence="9">
    <location>
        <begin position="362"/>
        <end position="376"/>
    </location>
</feature>